<keyword evidence="5" id="KW-0560">Oxidoreductase</keyword>
<sequence>MYTARHYYLGSAVVAAYPWLEKLSRLWRLVKSIWSSVTDGKRVKEYFEDNVGGKAGVVLESGEIRVADVVIAADGLRSASEDLIPGEKPPTKSSGMSIYRIAFPRELAMKNELVRQRWQDTPPMWEYWLGPGMYMGIFSTDEIMAFGFTPRDTQGIATESWEPDTDPEDVVKALKVADWDPAIVALVRTAPKKGIVHWPLLWRDLRREWTSEGGRVVQVGDSAHTFTPTSGNGATQALEDAVTLATCLEHGGKQNAGLATKIYNLLRFQRVSCAQKMTFVNAQLKTETNWDTIWKDPKSVKTRFPKWVWGHDPEEYAYEKYGQAFAHLVQGAPFENTNFPPGHKFKPWTMEEVYRDLDSGVRAEDLLDGDWS</sequence>
<dbReference type="Gene3D" id="3.50.50.60">
    <property type="entry name" value="FAD/NAD(P)-binding domain"/>
    <property type="match status" value="1"/>
</dbReference>
<evidence type="ECO:0000256" key="4">
    <source>
        <dbReference type="ARBA" id="ARBA00022827"/>
    </source>
</evidence>
<proteinExistence type="inferred from homology"/>
<gene>
    <name evidence="8" type="ORF">PRZ48_014720</name>
</gene>
<evidence type="ECO:0000256" key="6">
    <source>
        <dbReference type="ARBA" id="ARBA00023033"/>
    </source>
</evidence>
<dbReference type="InterPro" id="IPR050493">
    <property type="entry name" value="FAD-dep_Monooxygenase_BioMet"/>
</dbReference>
<dbReference type="PRINTS" id="PR00420">
    <property type="entry name" value="RNGMNOXGNASE"/>
</dbReference>
<reference evidence="8 9" key="1">
    <citation type="journal article" date="2023" name="G3 (Bethesda)">
        <title>A chromosome-level genome assembly of Zasmidium syzygii isolated from banana leaves.</title>
        <authorList>
            <person name="van Westerhoven A.C."/>
            <person name="Mehrabi R."/>
            <person name="Talebi R."/>
            <person name="Steentjes M.B.F."/>
            <person name="Corcolon B."/>
            <person name="Chong P.A."/>
            <person name="Kema G.H.J."/>
            <person name="Seidl M.F."/>
        </authorList>
    </citation>
    <scope>NUCLEOTIDE SEQUENCE [LARGE SCALE GENOMIC DNA]</scope>
    <source>
        <strain evidence="8 9">P124</strain>
    </source>
</reference>
<comment type="similarity">
    <text evidence="2">Belongs to the paxM FAD-dependent monooxygenase family.</text>
</comment>
<evidence type="ECO:0000256" key="5">
    <source>
        <dbReference type="ARBA" id="ARBA00023002"/>
    </source>
</evidence>
<keyword evidence="6" id="KW-0503">Monooxygenase</keyword>
<dbReference type="InterPro" id="IPR002938">
    <property type="entry name" value="FAD-bd"/>
</dbReference>
<dbReference type="Pfam" id="PF01494">
    <property type="entry name" value="FAD_binding_3"/>
    <property type="match status" value="1"/>
</dbReference>
<keyword evidence="4" id="KW-0274">FAD</keyword>
<dbReference type="Proteomes" id="UP001305779">
    <property type="component" value="Unassembled WGS sequence"/>
</dbReference>
<dbReference type="InterPro" id="IPR036188">
    <property type="entry name" value="FAD/NAD-bd_sf"/>
</dbReference>
<protein>
    <recommendedName>
        <fullName evidence="7">FAD-binding domain-containing protein</fullName>
    </recommendedName>
</protein>
<comment type="caution">
    <text evidence="8">The sequence shown here is derived from an EMBL/GenBank/DDBJ whole genome shotgun (WGS) entry which is preliminary data.</text>
</comment>
<comment type="cofactor">
    <cofactor evidence="1">
        <name>FAD</name>
        <dbReference type="ChEBI" id="CHEBI:57692"/>
    </cofactor>
</comment>
<feature type="domain" description="FAD-binding" evidence="7">
    <location>
        <begin position="39"/>
        <end position="249"/>
    </location>
</feature>
<evidence type="ECO:0000256" key="2">
    <source>
        <dbReference type="ARBA" id="ARBA00007992"/>
    </source>
</evidence>
<dbReference type="PANTHER" id="PTHR13789:SF315">
    <property type="entry name" value="FAD-DEPENDENT MONOOXYGENASE MDPD"/>
    <property type="match status" value="1"/>
</dbReference>
<dbReference type="EMBL" id="JAXOVC010000014">
    <property type="protein sequence ID" value="KAK4494422.1"/>
    <property type="molecule type" value="Genomic_DNA"/>
</dbReference>
<evidence type="ECO:0000313" key="9">
    <source>
        <dbReference type="Proteomes" id="UP001305779"/>
    </source>
</evidence>
<dbReference type="PANTHER" id="PTHR13789">
    <property type="entry name" value="MONOOXYGENASE"/>
    <property type="match status" value="1"/>
</dbReference>
<evidence type="ECO:0000259" key="7">
    <source>
        <dbReference type="Pfam" id="PF01494"/>
    </source>
</evidence>
<keyword evidence="9" id="KW-1185">Reference proteome</keyword>
<organism evidence="8 9">
    <name type="scientific">Zasmidium cellare</name>
    <name type="common">Wine cellar mold</name>
    <name type="synonym">Racodium cellare</name>
    <dbReference type="NCBI Taxonomy" id="395010"/>
    <lineage>
        <taxon>Eukaryota</taxon>
        <taxon>Fungi</taxon>
        <taxon>Dikarya</taxon>
        <taxon>Ascomycota</taxon>
        <taxon>Pezizomycotina</taxon>
        <taxon>Dothideomycetes</taxon>
        <taxon>Dothideomycetidae</taxon>
        <taxon>Mycosphaerellales</taxon>
        <taxon>Mycosphaerellaceae</taxon>
        <taxon>Zasmidium</taxon>
    </lineage>
</organism>
<evidence type="ECO:0000256" key="1">
    <source>
        <dbReference type="ARBA" id="ARBA00001974"/>
    </source>
</evidence>
<dbReference type="SUPFAM" id="SSF51905">
    <property type="entry name" value="FAD/NAD(P)-binding domain"/>
    <property type="match status" value="1"/>
</dbReference>
<keyword evidence="3" id="KW-0285">Flavoprotein</keyword>
<name>A0ABR0DZ34_ZASCE</name>
<evidence type="ECO:0000313" key="8">
    <source>
        <dbReference type="EMBL" id="KAK4494422.1"/>
    </source>
</evidence>
<accession>A0ABR0DZ34</accession>
<evidence type="ECO:0000256" key="3">
    <source>
        <dbReference type="ARBA" id="ARBA00022630"/>
    </source>
</evidence>